<dbReference type="EMBL" id="VEPZ02000472">
    <property type="protein sequence ID" value="KAE8724359.1"/>
    <property type="molecule type" value="Genomic_DNA"/>
</dbReference>
<evidence type="ECO:0000256" key="1">
    <source>
        <dbReference type="SAM" id="MobiDB-lite"/>
    </source>
</evidence>
<comment type="caution">
    <text evidence="2">The sequence shown here is derived from an EMBL/GenBank/DDBJ whole genome shotgun (WGS) entry which is preliminary data.</text>
</comment>
<dbReference type="AlphaFoldDB" id="A0A6A3CB73"/>
<keyword evidence="3" id="KW-1185">Reference proteome</keyword>
<sequence length="160" mass="16562">MFNQSLVLPQFHNSEEAPQENCSSPMPTVSANAFEKQVVGTGTAAGKASASGDENGTGKESPHLPESLEHNLPDNPFASPTKASGEYLSAFSNTEADRDASVSASSITNNWVPSTLLPANNALDTASFNSFNCQIPRFSSGHGTIGMYAGIGGPTCPVGI</sequence>
<proteinExistence type="predicted"/>
<accession>A0A6A3CB73</accession>
<feature type="compositionally biased region" description="Basic and acidic residues" evidence="1">
    <location>
        <begin position="56"/>
        <end position="72"/>
    </location>
</feature>
<feature type="region of interest" description="Disordered" evidence="1">
    <location>
        <begin position="1"/>
        <end position="83"/>
    </location>
</feature>
<organism evidence="2 3">
    <name type="scientific">Hibiscus syriacus</name>
    <name type="common">Rose of Sharon</name>
    <dbReference type="NCBI Taxonomy" id="106335"/>
    <lineage>
        <taxon>Eukaryota</taxon>
        <taxon>Viridiplantae</taxon>
        <taxon>Streptophyta</taxon>
        <taxon>Embryophyta</taxon>
        <taxon>Tracheophyta</taxon>
        <taxon>Spermatophyta</taxon>
        <taxon>Magnoliopsida</taxon>
        <taxon>eudicotyledons</taxon>
        <taxon>Gunneridae</taxon>
        <taxon>Pentapetalae</taxon>
        <taxon>rosids</taxon>
        <taxon>malvids</taxon>
        <taxon>Malvales</taxon>
        <taxon>Malvaceae</taxon>
        <taxon>Malvoideae</taxon>
        <taxon>Hibiscus</taxon>
    </lineage>
</organism>
<feature type="compositionally biased region" description="Low complexity" evidence="1">
    <location>
        <begin position="40"/>
        <end position="52"/>
    </location>
</feature>
<feature type="compositionally biased region" description="Polar residues" evidence="1">
    <location>
        <begin position="20"/>
        <end position="31"/>
    </location>
</feature>
<dbReference type="Proteomes" id="UP000436088">
    <property type="component" value="Unassembled WGS sequence"/>
</dbReference>
<reference evidence="2" key="1">
    <citation type="submission" date="2019-09" db="EMBL/GenBank/DDBJ databases">
        <title>Draft genome information of white flower Hibiscus syriacus.</title>
        <authorList>
            <person name="Kim Y.-M."/>
        </authorList>
    </citation>
    <scope>NUCLEOTIDE SEQUENCE [LARGE SCALE GENOMIC DNA]</scope>
    <source>
        <strain evidence="2">YM2019G1</strain>
    </source>
</reference>
<name>A0A6A3CB73_HIBSY</name>
<protein>
    <submittedName>
        <fullName evidence="2">Uncharacterized protein</fullName>
    </submittedName>
</protein>
<evidence type="ECO:0000313" key="3">
    <source>
        <dbReference type="Proteomes" id="UP000436088"/>
    </source>
</evidence>
<evidence type="ECO:0000313" key="2">
    <source>
        <dbReference type="EMBL" id="KAE8724359.1"/>
    </source>
</evidence>
<gene>
    <name evidence="2" type="ORF">F3Y22_tig00010533pilonHSYRG00241</name>
</gene>